<dbReference type="Proteomes" id="UP000000383">
    <property type="component" value="Chromosome"/>
</dbReference>
<reference evidence="2 3" key="2">
    <citation type="journal article" date="2011" name="J. Bacteriol.">
        <title>Genomes of three methylotrophs from a single niche uncover genetic and metabolic divergence of Methylophilaceae.</title>
        <authorList>
            <person name="Lapidus A."/>
            <person name="Clum A."/>
            <person name="Labutti K."/>
            <person name="Kaluzhnaya M.G."/>
            <person name="Lim S."/>
            <person name="Beck D.A."/>
            <person name="Glavina Del Rio T."/>
            <person name="Nolan M."/>
            <person name="Mavromatis K."/>
            <person name="Huntemann M."/>
            <person name="Lucas S."/>
            <person name="Lidstrom M.E."/>
            <person name="Ivanova N."/>
            <person name="Chistoserdova L."/>
        </authorList>
    </citation>
    <scope>NUCLEOTIDE SEQUENCE [LARGE SCALE GENOMIC DNA]</scope>
    <source>
        <strain evidence="2 3">301</strain>
    </source>
</reference>
<dbReference type="STRING" id="666681.M301_0746"/>
<dbReference type="AlphaFoldDB" id="D7DNW3"/>
<evidence type="ECO:0008006" key="4">
    <source>
        <dbReference type="Google" id="ProtNLM"/>
    </source>
</evidence>
<accession>D7DNW3</accession>
<organism evidence="2 3">
    <name type="scientific">Methylotenera versatilis (strain 301)</name>
    <dbReference type="NCBI Taxonomy" id="666681"/>
    <lineage>
        <taxon>Bacteria</taxon>
        <taxon>Pseudomonadati</taxon>
        <taxon>Pseudomonadota</taxon>
        <taxon>Betaproteobacteria</taxon>
        <taxon>Nitrosomonadales</taxon>
        <taxon>Methylophilaceae</taxon>
        <taxon>Methylotenera</taxon>
    </lineage>
</organism>
<dbReference type="HOGENOM" id="CLU_1260212_0_0_4"/>
<keyword evidence="3" id="KW-1185">Reference proteome</keyword>
<proteinExistence type="predicted"/>
<evidence type="ECO:0000313" key="3">
    <source>
        <dbReference type="Proteomes" id="UP000000383"/>
    </source>
</evidence>
<name>D7DNW3_METV0</name>
<dbReference type="eggNOG" id="COG4372">
    <property type="taxonomic scope" value="Bacteria"/>
</dbReference>
<evidence type="ECO:0000256" key="1">
    <source>
        <dbReference type="SAM" id="Coils"/>
    </source>
</evidence>
<reference evidence="3" key="1">
    <citation type="submission" date="2010-05" db="EMBL/GenBank/DDBJ databases">
        <title>Complete sequence of Methylotenera sp. 301.</title>
        <authorList>
            <person name="Lucas S."/>
            <person name="Copeland A."/>
            <person name="Lapidus A."/>
            <person name="Cheng J.-F."/>
            <person name="Bruce D."/>
            <person name="Goodwin L."/>
            <person name="Pitluck S."/>
            <person name="Clum A."/>
            <person name="Land M."/>
            <person name="Hauser L."/>
            <person name="Kyrpides N."/>
            <person name="Ivanova N."/>
            <person name="Chistoservova L."/>
            <person name="Kalyuzhnaya M."/>
            <person name="Woyke T."/>
        </authorList>
    </citation>
    <scope>NUCLEOTIDE SEQUENCE [LARGE SCALE GENOMIC DNA]</scope>
    <source>
        <strain evidence="3">301</strain>
    </source>
</reference>
<gene>
    <name evidence="2" type="ordered locus">M301_0746</name>
</gene>
<keyword evidence="1" id="KW-0175">Coiled coil</keyword>
<evidence type="ECO:0000313" key="2">
    <source>
        <dbReference type="EMBL" id="ADI29130.1"/>
    </source>
</evidence>
<feature type="coiled-coil region" evidence="1">
    <location>
        <begin position="48"/>
        <end position="149"/>
    </location>
</feature>
<protein>
    <recommendedName>
        <fullName evidence="4">Chromosome partition protein Smc</fullName>
    </recommendedName>
</protein>
<dbReference type="KEGG" id="meh:M301_0746"/>
<sequence precursor="true">MKLKFQHMLLSLMIASFFIGFVYPDMANAASKQDKSAKRTALMIQKIKQDAELEKTNMQAQFDMQKKKLEEELASKDEQLIKTEKSMATTERKLKSLESDIAKVKAEKTALDSKQLETQTQLESTQKILADLNAQYKQAQADLKFNDNQRKTQSTHLAETTKLLDACEIKNTKLHQFGTELIKIYDKPDSYEAVMRKESFFQLKRVELENILQAQQDKLDDEKVVSRKPAY</sequence>
<dbReference type="EMBL" id="CP002056">
    <property type="protein sequence ID" value="ADI29130.1"/>
    <property type="molecule type" value="Genomic_DNA"/>
</dbReference>